<dbReference type="Proteomes" id="UP000807025">
    <property type="component" value="Unassembled WGS sequence"/>
</dbReference>
<dbReference type="EMBL" id="MU154521">
    <property type="protein sequence ID" value="KAF9502462.1"/>
    <property type="molecule type" value="Genomic_DNA"/>
</dbReference>
<accession>A0A9P6DEY3</accession>
<evidence type="ECO:0000313" key="2">
    <source>
        <dbReference type="Proteomes" id="UP000807025"/>
    </source>
</evidence>
<reference evidence="1" key="1">
    <citation type="submission" date="2020-11" db="EMBL/GenBank/DDBJ databases">
        <authorList>
            <consortium name="DOE Joint Genome Institute"/>
            <person name="Ahrendt S."/>
            <person name="Riley R."/>
            <person name="Andreopoulos W."/>
            <person name="Labutti K."/>
            <person name="Pangilinan J."/>
            <person name="Ruiz-Duenas F.J."/>
            <person name="Barrasa J.M."/>
            <person name="Sanchez-Garcia M."/>
            <person name="Camarero S."/>
            <person name="Miyauchi S."/>
            <person name="Serrano A."/>
            <person name="Linde D."/>
            <person name="Babiker R."/>
            <person name="Drula E."/>
            <person name="Ayuso-Fernandez I."/>
            <person name="Pacheco R."/>
            <person name="Padilla G."/>
            <person name="Ferreira P."/>
            <person name="Barriuso J."/>
            <person name="Kellner H."/>
            <person name="Castanera R."/>
            <person name="Alfaro M."/>
            <person name="Ramirez L."/>
            <person name="Pisabarro A.G."/>
            <person name="Kuo A."/>
            <person name="Tritt A."/>
            <person name="Lipzen A."/>
            <person name="He G."/>
            <person name="Yan M."/>
            <person name="Ng V."/>
            <person name="Cullen D."/>
            <person name="Martin F."/>
            <person name="Rosso M.-N."/>
            <person name="Henrissat B."/>
            <person name="Hibbett D."/>
            <person name="Martinez A.T."/>
            <person name="Grigoriev I.V."/>
        </authorList>
    </citation>
    <scope>NUCLEOTIDE SEQUENCE</scope>
    <source>
        <strain evidence="1">ATCC 90797</strain>
    </source>
</reference>
<sequence length="106" mass="11909">MHLVRLNRLILASTIANSSISITNTFPTVNNSIKMRLTLQVALGQHPRHEPVTLWMALFACQARPAVVEKSACHQPLPKSQHCQLCTVRPLPRIASRKHCPQRLSQ</sequence>
<protein>
    <submittedName>
        <fullName evidence="1">Uncharacterized protein</fullName>
    </submittedName>
</protein>
<gene>
    <name evidence="1" type="ORF">BDN71DRAFT_1438073</name>
</gene>
<keyword evidence="2" id="KW-1185">Reference proteome</keyword>
<dbReference type="AlphaFoldDB" id="A0A9P6DEY3"/>
<name>A0A9P6DEY3_PLEER</name>
<organism evidence="1 2">
    <name type="scientific">Pleurotus eryngii</name>
    <name type="common">Boletus of the steppes</name>
    <dbReference type="NCBI Taxonomy" id="5323"/>
    <lineage>
        <taxon>Eukaryota</taxon>
        <taxon>Fungi</taxon>
        <taxon>Dikarya</taxon>
        <taxon>Basidiomycota</taxon>
        <taxon>Agaricomycotina</taxon>
        <taxon>Agaricomycetes</taxon>
        <taxon>Agaricomycetidae</taxon>
        <taxon>Agaricales</taxon>
        <taxon>Pleurotineae</taxon>
        <taxon>Pleurotaceae</taxon>
        <taxon>Pleurotus</taxon>
    </lineage>
</organism>
<proteinExistence type="predicted"/>
<evidence type="ECO:0000313" key="1">
    <source>
        <dbReference type="EMBL" id="KAF9502462.1"/>
    </source>
</evidence>
<comment type="caution">
    <text evidence="1">The sequence shown here is derived from an EMBL/GenBank/DDBJ whole genome shotgun (WGS) entry which is preliminary data.</text>
</comment>